<dbReference type="EMBL" id="JBHSMJ010000007">
    <property type="protein sequence ID" value="MFC5447458.1"/>
    <property type="molecule type" value="Genomic_DNA"/>
</dbReference>
<keyword evidence="4" id="KW-0029">Amino-acid transport</keyword>
<keyword evidence="6 7" id="KW-0472">Membrane</keyword>
<feature type="transmembrane region" description="Helical" evidence="7">
    <location>
        <begin position="352"/>
        <end position="372"/>
    </location>
</feature>
<proteinExistence type="predicted"/>
<name>A0ABW0K3Q3_9BACL</name>
<evidence type="ECO:0000256" key="3">
    <source>
        <dbReference type="ARBA" id="ARBA00022692"/>
    </source>
</evidence>
<evidence type="ECO:0000256" key="4">
    <source>
        <dbReference type="ARBA" id="ARBA00022970"/>
    </source>
</evidence>
<feature type="transmembrane region" description="Helical" evidence="7">
    <location>
        <begin position="113"/>
        <end position="137"/>
    </location>
</feature>
<feature type="transmembrane region" description="Helical" evidence="7">
    <location>
        <begin position="325"/>
        <end position="346"/>
    </location>
</feature>
<evidence type="ECO:0000256" key="6">
    <source>
        <dbReference type="ARBA" id="ARBA00023136"/>
    </source>
</evidence>
<feature type="transmembrane region" description="Helical" evidence="7">
    <location>
        <begin position="384"/>
        <end position="400"/>
    </location>
</feature>
<feature type="transmembrane region" description="Helical" evidence="7">
    <location>
        <begin position="149"/>
        <end position="172"/>
    </location>
</feature>
<evidence type="ECO:0000313" key="9">
    <source>
        <dbReference type="EMBL" id="MFC5447458.1"/>
    </source>
</evidence>
<evidence type="ECO:0000313" key="10">
    <source>
        <dbReference type="Proteomes" id="UP001596044"/>
    </source>
</evidence>
<evidence type="ECO:0000256" key="2">
    <source>
        <dbReference type="ARBA" id="ARBA00022448"/>
    </source>
</evidence>
<sequence length="429" mass="46911">MSGMKRSLKPRHILMMTLGGTIGAGIFKGSSSSIEMAGPSVLLTYAVGGLLLLVVMRCLAELVLNNKTATSLRDLVEPILGTGVGYTVGWIYWLDWVLVMAAEMAAASSFLSFWFPNVPLWILALIGSIVLTAVNLFQVKIFGETEYWLAGIKIVTLILFVLLGLFVLGSHYSLHDVTQNLTAHGGLFPHGISGMVSAMLVVMFSFGGIEMIGMTLGETENPEQTIPKATRSVVVRILVFYIFPIFIMLSLVPWVKLSEATQSPFVTVFVQAGIPYVDAIMNFVLLTAVLSATNTGMYSSSRSLYEQAVKGNAPKYFSVLSKHNVPIRALLFSTFFLYIGVIVAFFAKGNTFDYLMVLPGYTVMIVWIFLVISHIKQNGFKCSTGFALLALVAILVGAIITNTYVGTLITFGILLIIVMSYFVQSHKKR</sequence>
<accession>A0ABW0K3Q3</accession>
<keyword evidence="10" id="KW-1185">Reference proteome</keyword>
<feature type="transmembrane region" description="Helical" evidence="7">
    <location>
        <begin position="406"/>
        <end position="423"/>
    </location>
</feature>
<gene>
    <name evidence="9" type="ORF">ACFPOG_04265</name>
</gene>
<dbReference type="RefSeq" id="WP_270884248.1">
    <property type="nucleotide sequence ID" value="NZ_JAQFVF010000065.1"/>
</dbReference>
<feature type="domain" description="Amino acid permease/ SLC12A" evidence="8">
    <location>
        <begin position="12"/>
        <end position="399"/>
    </location>
</feature>
<dbReference type="Gene3D" id="1.20.1740.10">
    <property type="entry name" value="Amino acid/polyamine transporter I"/>
    <property type="match status" value="1"/>
</dbReference>
<dbReference type="Pfam" id="PF00324">
    <property type="entry name" value="AA_permease"/>
    <property type="match status" value="1"/>
</dbReference>
<dbReference type="PANTHER" id="PTHR43495">
    <property type="entry name" value="GABA PERMEASE"/>
    <property type="match status" value="1"/>
</dbReference>
<comment type="subcellular location">
    <subcellularLocation>
        <location evidence="1">Membrane</location>
        <topology evidence="1">Multi-pass membrane protein</topology>
    </subcellularLocation>
</comment>
<reference evidence="10" key="1">
    <citation type="journal article" date="2019" name="Int. J. Syst. Evol. Microbiol.">
        <title>The Global Catalogue of Microorganisms (GCM) 10K type strain sequencing project: providing services to taxonomists for standard genome sequencing and annotation.</title>
        <authorList>
            <consortium name="The Broad Institute Genomics Platform"/>
            <consortium name="The Broad Institute Genome Sequencing Center for Infectious Disease"/>
            <person name="Wu L."/>
            <person name="Ma J."/>
        </authorList>
    </citation>
    <scope>NUCLEOTIDE SEQUENCE [LARGE SCALE GENOMIC DNA]</scope>
    <source>
        <strain evidence="10">KACC 11904</strain>
    </source>
</reference>
<feature type="transmembrane region" description="Helical" evidence="7">
    <location>
        <begin position="75"/>
        <end position="93"/>
    </location>
</feature>
<dbReference type="InterPro" id="IPR004841">
    <property type="entry name" value="AA-permease/SLC12A_dom"/>
</dbReference>
<evidence type="ECO:0000256" key="7">
    <source>
        <dbReference type="SAM" id="Phobius"/>
    </source>
</evidence>
<feature type="transmembrane region" description="Helical" evidence="7">
    <location>
        <begin position="12"/>
        <end position="30"/>
    </location>
</feature>
<keyword evidence="5 7" id="KW-1133">Transmembrane helix</keyword>
<dbReference type="PIRSF" id="PIRSF006060">
    <property type="entry name" value="AA_transporter"/>
    <property type="match status" value="1"/>
</dbReference>
<keyword evidence="3 7" id="KW-0812">Transmembrane</keyword>
<feature type="transmembrane region" description="Helical" evidence="7">
    <location>
        <begin position="192"/>
        <end position="212"/>
    </location>
</feature>
<dbReference type="PANTHER" id="PTHR43495:SF5">
    <property type="entry name" value="GAMMA-AMINOBUTYRIC ACID PERMEASE"/>
    <property type="match status" value="1"/>
</dbReference>
<organism evidence="9 10">
    <name type="scientific">Paenibacillus aestuarii</name>
    <dbReference type="NCBI Taxonomy" id="516965"/>
    <lineage>
        <taxon>Bacteria</taxon>
        <taxon>Bacillati</taxon>
        <taxon>Bacillota</taxon>
        <taxon>Bacilli</taxon>
        <taxon>Bacillales</taxon>
        <taxon>Paenibacillaceae</taxon>
        <taxon>Paenibacillus</taxon>
    </lineage>
</organism>
<dbReference type="Proteomes" id="UP001596044">
    <property type="component" value="Unassembled WGS sequence"/>
</dbReference>
<feature type="transmembrane region" description="Helical" evidence="7">
    <location>
        <begin position="42"/>
        <end position="63"/>
    </location>
</feature>
<evidence type="ECO:0000256" key="1">
    <source>
        <dbReference type="ARBA" id="ARBA00004141"/>
    </source>
</evidence>
<evidence type="ECO:0000259" key="8">
    <source>
        <dbReference type="Pfam" id="PF00324"/>
    </source>
</evidence>
<feature type="transmembrane region" description="Helical" evidence="7">
    <location>
        <begin position="274"/>
        <end position="293"/>
    </location>
</feature>
<protein>
    <submittedName>
        <fullName evidence="9">Amino acid permease</fullName>
    </submittedName>
</protein>
<keyword evidence="2" id="KW-0813">Transport</keyword>
<evidence type="ECO:0000256" key="5">
    <source>
        <dbReference type="ARBA" id="ARBA00022989"/>
    </source>
</evidence>
<comment type="caution">
    <text evidence="9">The sequence shown here is derived from an EMBL/GenBank/DDBJ whole genome shotgun (WGS) entry which is preliminary data.</text>
</comment>
<feature type="transmembrane region" description="Helical" evidence="7">
    <location>
        <begin position="233"/>
        <end position="254"/>
    </location>
</feature>